<dbReference type="PANTHER" id="PTHR43248:SF25">
    <property type="entry name" value="AB HYDROLASE-1 DOMAIN-CONTAINING PROTEIN-RELATED"/>
    <property type="match status" value="1"/>
</dbReference>
<accession>S3DBR6</accession>
<dbReference type="OMA" id="PRENEVC"/>
<dbReference type="Proteomes" id="UP000016922">
    <property type="component" value="Unassembled WGS sequence"/>
</dbReference>
<organism evidence="5 6">
    <name type="scientific">Glarea lozoyensis (strain ATCC 20868 / MF5171)</name>
    <dbReference type="NCBI Taxonomy" id="1116229"/>
    <lineage>
        <taxon>Eukaryota</taxon>
        <taxon>Fungi</taxon>
        <taxon>Dikarya</taxon>
        <taxon>Ascomycota</taxon>
        <taxon>Pezizomycotina</taxon>
        <taxon>Leotiomycetes</taxon>
        <taxon>Helotiales</taxon>
        <taxon>Helotiaceae</taxon>
        <taxon>Glarea</taxon>
    </lineage>
</organism>
<dbReference type="GeneID" id="19459629"/>
<dbReference type="InterPro" id="IPR000073">
    <property type="entry name" value="AB_hydrolase_1"/>
</dbReference>
<proteinExistence type="inferred from homology"/>
<evidence type="ECO:0000259" key="3">
    <source>
        <dbReference type="Pfam" id="PF00561"/>
    </source>
</evidence>
<evidence type="ECO:0000256" key="1">
    <source>
        <dbReference type="ARBA" id="ARBA00010088"/>
    </source>
</evidence>
<dbReference type="HOGENOM" id="CLU_013364_5_2_1"/>
<evidence type="ECO:0000313" key="5">
    <source>
        <dbReference type="EMBL" id="EPE29411.1"/>
    </source>
</evidence>
<evidence type="ECO:0000313" key="6">
    <source>
        <dbReference type="Proteomes" id="UP000016922"/>
    </source>
</evidence>
<dbReference type="OrthoDB" id="425534at2759"/>
<dbReference type="KEGG" id="glz:GLAREA_00571"/>
<dbReference type="SUPFAM" id="SSF53474">
    <property type="entry name" value="alpha/beta-Hydrolases"/>
    <property type="match status" value="1"/>
</dbReference>
<comment type="similarity">
    <text evidence="1">Belongs to the peptidase S33 family.</text>
</comment>
<evidence type="ECO:0000256" key="2">
    <source>
        <dbReference type="ARBA" id="ARBA00022801"/>
    </source>
</evidence>
<dbReference type="Gene3D" id="3.40.50.1820">
    <property type="entry name" value="alpha/beta hydrolase"/>
    <property type="match status" value="1"/>
</dbReference>
<dbReference type="EMBL" id="KE145367">
    <property type="protein sequence ID" value="EPE29411.1"/>
    <property type="molecule type" value="Genomic_DNA"/>
</dbReference>
<feature type="domain" description="Peptidase S33 tripeptidyl aminopeptidase-like C-terminal" evidence="4">
    <location>
        <begin position="394"/>
        <end position="489"/>
    </location>
</feature>
<evidence type="ECO:0000259" key="4">
    <source>
        <dbReference type="Pfam" id="PF08386"/>
    </source>
</evidence>
<dbReference type="RefSeq" id="XP_008083520.1">
    <property type="nucleotide sequence ID" value="XM_008085329.1"/>
</dbReference>
<dbReference type="Pfam" id="PF08386">
    <property type="entry name" value="Abhydrolase_4"/>
    <property type="match status" value="1"/>
</dbReference>
<dbReference type="InterPro" id="IPR029058">
    <property type="entry name" value="AB_hydrolase_fold"/>
</dbReference>
<dbReference type="Pfam" id="PF00561">
    <property type="entry name" value="Abhydrolase_1"/>
    <property type="match status" value="1"/>
</dbReference>
<sequence length="534" mass="58593">MHPSTSFAAFKPCHTDGHDCMMFDVPLNHNKPDGYRAYVPLLRFKSTAAPTKGMVLLNPGGPGKSGVDWFTGMGKEMQRRVGENYDIVAFDPRGIGYSIPSANCNQTDPNAVGRRYELPHGPLVPFDNRYIRESTALIGEVCQSVIGGEDQAGQHMSTATVAHDLHSILEAYAASPEAANVENAALLNYIGYSYGTVIGQNFASMYPDRVGRMVLDGVVDIEDSAVGLPLRALVSTDDAFATFFIYCHLAGPDKCAFYTDSNPGDIFLRFEWILSRLDTNIANALDWANATEIENDLYMLKRSIFDALYSPKALFPGLATLLLDMETHLKAHNLSAVAQDLSGAGRPPRVIQGDDSWMSGVTCTDNSNTAYNVTDQEFIQYMNLLMQQSYIGGEVYVANWYQCVGWSIKAVETFTGAWGGKTATPILFIGNSWDVITPLMNALKGTTLFSKSEVLIVNEPGHCTANKCSEAKTRAYFQEGTMPGADNFCVGLEEGNGPFDTTLTMRMEDNGAYRSILGRLRALRLKTYRALDFS</sequence>
<dbReference type="eggNOG" id="ENOG502RY03">
    <property type="taxonomic scope" value="Eukaryota"/>
</dbReference>
<dbReference type="InterPro" id="IPR013595">
    <property type="entry name" value="Pept_S33_TAP-like_C"/>
</dbReference>
<name>S3DBR6_GLAL2</name>
<dbReference type="PANTHER" id="PTHR43248">
    <property type="entry name" value="2-SUCCINYL-6-HYDROXY-2,4-CYCLOHEXADIENE-1-CARBOXYLATE SYNTHASE"/>
    <property type="match status" value="1"/>
</dbReference>
<keyword evidence="2 5" id="KW-0378">Hydrolase</keyword>
<dbReference type="GO" id="GO:0016787">
    <property type="term" value="F:hydrolase activity"/>
    <property type="evidence" value="ECO:0007669"/>
    <property type="project" value="UniProtKB-KW"/>
</dbReference>
<reference evidence="5 6" key="1">
    <citation type="journal article" date="2013" name="BMC Genomics">
        <title>Genomics-driven discovery of the pneumocandin biosynthetic gene cluster in the fungus Glarea lozoyensis.</title>
        <authorList>
            <person name="Chen L."/>
            <person name="Yue Q."/>
            <person name="Zhang X."/>
            <person name="Xiang M."/>
            <person name="Wang C."/>
            <person name="Li S."/>
            <person name="Che Y."/>
            <person name="Ortiz-Lopez F.J."/>
            <person name="Bills G.F."/>
            <person name="Liu X."/>
            <person name="An Z."/>
        </authorList>
    </citation>
    <scope>NUCLEOTIDE SEQUENCE [LARGE SCALE GENOMIC DNA]</scope>
    <source>
        <strain evidence="6">ATCC 20868 / MF5171</strain>
    </source>
</reference>
<gene>
    <name evidence="5" type="ORF">GLAREA_00571</name>
</gene>
<protein>
    <submittedName>
        <fullName evidence="5">Alpha/beta-Hydrolase</fullName>
    </submittedName>
</protein>
<feature type="domain" description="AB hydrolase-1" evidence="3">
    <location>
        <begin position="55"/>
        <end position="218"/>
    </location>
</feature>
<keyword evidence="6" id="KW-1185">Reference proteome</keyword>
<dbReference type="AlphaFoldDB" id="S3DBR6"/>
<dbReference type="InterPro" id="IPR051601">
    <property type="entry name" value="Serine_prot/Carboxylest_S33"/>
</dbReference>